<proteinExistence type="predicted"/>
<protein>
    <submittedName>
        <fullName evidence="1">Uncharacterized protein</fullName>
    </submittedName>
</protein>
<dbReference type="HOGENOM" id="CLU_1485455_0_0_1"/>
<organism evidence="1 2">
    <name type="scientific">Serendipita indica (strain DSM 11827)</name>
    <name type="common">Root endophyte fungus</name>
    <name type="synonym">Piriformospora indica</name>
    <dbReference type="NCBI Taxonomy" id="1109443"/>
    <lineage>
        <taxon>Eukaryota</taxon>
        <taxon>Fungi</taxon>
        <taxon>Dikarya</taxon>
        <taxon>Basidiomycota</taxon>
        <taxon>Agaricomycotina</taxon>
        <taxon>Agaricomycetes</taxon>
        <taxon>Sebacinales</taxon>
        <taxon>Serendipitaceae</taxon>
        <taxon>Serendipita</taxon>
    </lineage>
</organism>
<feature type="non-terminal residue" evidence="1">
    <location>
        <position position="182"/>
    </location>
</feature>
<evidence type="ECO:0000313" key="2">
    <source>
        <dbReference type="Proteomes" id="UP000007148"/>
    </source>
</evidence>
<dbReference type="Proteomes" id="UP000007148">
    <property type="component" value="Unassembled WGS sequence"/>
</dbReference>
<keyword evidence="2" id="KW-1185">Reference proteome</keyword>
<dbReference type="EMBL" id="CAFZ01001705">
    <property type="protein sequence ID" value="CCA77539.1"/>
    <property type="molecule type" value="Genomic_DNA"/>
</dbReference>
<dbReference type="AlphaFoldDB" id="G4U1U6"/>
<accession>G4U1U6</accession>
<sequence length="182" mass="20865">LDSDLYFTDQHRYNPYGTEPTSVLLSAQPVLALRAEISSLLNLRIHFGCINSIVFTFLSDDRHADHLRATLRPLNKAIYDSLWSLDQAIVLSRNFYGHNHDEISGQRLPTNITEHHVRDVLHPNCLNLTYLFLKKTPPAIQRAGELLRAHVIPHLSSVQEELTEYVRGYDRKPENREALVSS</sequence>
<comment type="caution">
    <text evidence="1">The sequence shown here is derived from an EMBL/GenBank/DDBJ whole genome shotgun (WGS) entry which is preliminary data.</text>
</comment>
<dbReference type="InParanoid" id="G4U1U6"/>
<gene>
    <name evidence="1" type="ORF">PIIN_11516</name>
</gene>
<reference evidence="1 2" key="1">
    <citation type="journal article" date="2011" name="PLoS Pathog.">
        <title>Endophytic Life Strategies Decoded by Genome and Transcriptome Analyses of the Mutualistic Root Symbiont Piriformospora indica.</title>
        <authorList>
            <person name="Zuccaro A."/>
            <person name="Lahrmann U."/>
            <person name="Guldener U."/>
            <person name="Langen G."/>
            <person name="Pfiffi S."/>
            <person name="Biedenkopf D."/>
            <person name="Wong P."/>
            <person name="Samans B."/>
            <person name="Grimm C."/>
            <person name="Basiewicz M."/>
            <person name="Murat C."/>
            <person name="Martin F."/>
            <person name="Kogel K.H."/>
        </authorList>
    </citation>
    <scope>NUCLEOTIDE SEQUENCE [LARGE SCALE GENOMIC DNA]</scope>
    <source>
        <strain evidence="1 2">DSM 11827</strain>
    </source>
</reference>
<evidence type="ECO:0000313" key="1">
    <source>
        <dbReference type="EMBL" id="CCA77539.1"/>
    </source>
</evidence>
<name>G4U1U6_SERID</name>